<sequence length="276" mass="32128">MESLVLRLSETEGRLHQLRKQYDELSVRYEQSQSINLSTRQEAEQAKSEAVEMRRQLSELQPPNAQISQQTHQGDTIQKWTSRVEKSEQELADLRRNHDRMLSLCANYEEQIVQSRDLSEKKQVQIQSLLTTVTQLTGDLSTRERELNECAQRAVGAERKCEQLSVELAEAVERLDRLRDALKLAENTQANTSKRVVQLTGQYQDTIKRHENEIEKIGVQMSTYKKQTEDLTARLEMSQKQRSNFSQQVRVEKSIYVRTFHWKSAYFSIRSGGKHS</sequence>
<proteinExistence type="predicted"/>
<feature type="coiled-coil region" evidence="1">
    <location>
        <begin position="1"/>
        <end position="111"/>
    </location>
</feature>
<feature type="coiled-coil region" evidence="1">
    <location>
        <begin position="147"/>
        <end position="227"/>
    </location>
</feature>
<dbReference type="Proteomes" id="UP000230066">
    <property type="component" value="Unassembled WGS sequence"/>
</dbReference>
<accession>A0A4E0RGL6</accession>
<keyword evidence="1" id="KW-0175">Coiled coil</keyword>
<evidence type="ECO:0000313" key="2">
    <source>
        <dbReference type="EMBL" id="THD26676.1"/>
    </source>
</evidence>
<evidence type="ECO:0000256" key="1">
    <source>
        <dbReference type="SAM" id="Coils"/>
    </source>
</evidence>
<dbReference type="EMBL" id="JXXN02000662">
    <property type="protein sequence ID" value="THD26676.1"/>
    <property type="molecule type" value="Genomic_DNA"/>
</dbReference>
<comment type="caution">
    <text evidence="2">The sequence shown here is derived from an EMBL/GenBank/DDBJ whole genome shotgun (WGS) entry which is preliminary data.</text>
</comment>
<organism evidence="2 3">
    <name type="scientific">Fasciola hepatica</name>
    <name type="common">Liver fluke</name>
    <dbReference type="NCBI Taxonomy" id="6192"/>
    <lineage>
        <taxon>Eukaryota</taxon>
        <taxon>Metazoa</taxon>
        <taxon>Spiralia</taxon>
        <taxon>Lophotrochozoa</taxon>
        <taxon>Platyhelminthes</taxon>
        <taxon>Trematoda</taxon>
        <taxon>Digenea</taxon>
        <taxon>Plagiorchiida</taxon>
        <taxon>Echinostomata</taxon>
        <taxon>Echinostomatoidea</taxon>
        <taxon>Fasciolidae</taxon>
        <taxon>Fasciola</taxon>
    </lineage>
</organism>
<dbReference type="AlphaFoldDB" id="A0A4E0RGL6"/>
<reference evidence="2" key="1">
    <citation type="submission" date="2019-03" db="EMBL/GenBank/DDBJ databases">
        <title>Improved annotation for the trematode Fasciola hepatica.</title>
        <authorList>
            <person name="Choi Y.-J."/>
            <person name="Martin J."/>
            <person name="Mitreva M."/>
        </authorList>
    </citation>
    <scope>NUCLEOTIDE SEQUENCE [LARGE SCALE GENOMIC DNA]</scope>
</reference>
<keyword evidence="3" id="KW-1185">Reference proteome</keyword>
<name>A0A4E0RGL6_FASHE</name>
<evidence type="ECO:0000313" key="3">
    <source>
        <dbReference type="Proteomes" id="UP000230066"/>
    </source>
</evidence>
<protein>
    <submittedName>
        <fullName evidence="2">Uncharacterized protein</fullName>
    </submittedName>
</protein>
<gene>
    <name evidence="2" type="ORF">D915_002391</name>
</gene>